<evidence type="ECO:0000256" key="2">
    <source>
        <dbReference type="SAM" id="Phobius"/>
    </source>
</evidence>
<dbReference type="AlphaFoldDB" id="X6NW11"/>
<accession>X6NW11</accession>
<dbReference type="Proteomes" id="UP000023152">
    <property type="component" value="Unassembled WGS sequence"/>
</dbReference>
<evidence type="ECO:0000256" key="1">
    <source>
        <dbReference type="SAM" id="MobiDB-lite"/>
    </source>
</evidence>
<feature type="transmembrane region" description="Helical" evidence="2">
    <location>
        <begin position="6"/>
        <end position="23"/>
    </location>
</feature>
<feature type="region of interest" description="Disordered" evidence="1">
    <location>
        <begin position="150"/>
        <end position="185"/>
    </location>
</feature>
<evidence type="ECO:0000313" key="4">
    <source>
        <dbReference type="Proteomes" id="UP000023152"/>
    </source>
</evidence>
<comment type="caution">
    <text evidence="3">The sequence shown here is derived from an EMBL/GenBank/DDBJ whole genome shotgun (WGS) entry which is preliminary data.</text>
</comment>
<gene>
    <name evidence="3" type="ORF">RFI_06631</name>
</gene>
<keyword evidence="2" id="KW-1133">Transmembrane helix</keyword>
<keyword evidence="2" id="KW-0472">Membrane</keyword>
<keyword evidence="4" id="KW-1185">Reference proteome</keyword>
<reference evidence="3 4" key="1">
    <citation type="journal article" date="2013" name="Curr. Biol.">
        <title>The Genome of the Foraminiferan Reticulomyxa filosa.</title>
        <authorList>
            <person name="Glockner G."/>
            <person name="Hulsmann N."/>
            <person name="Schleicher M."/>
            <person name="Noegel A.A."/>
            <person name="Eichinger L."/>
            <person name="Gallinger C."/>
            <person name="Pawlowski J."/>
            <person name="Sierra R."/>
            <person name="Euteneuer U."/>
            <person name="Pillet L."/>
            <person name="Moustafa A."/>
            <person name="Platzer M."/>
            <person name="Groth M."/>
            <person name="Szafranski K."/>
            <person name="Schliwa M."/>
        </authorList>
    </citation>
    <scope>NUCLEOTIDE SEQUENCE [LARGE SCALE GENOMIC DNA]</scope>
</reference>
<feature type="compositionally biased region" description="Low complexity" evidence="1">
    <location>
        <begin position="166"/>
        <end position="183"/>
    </location>
</feature>
<dbReference type="EMBL" id="ASPP01005451">
    <property type="protein sequence ID" value="ETO30485.1"/>
    <property type="molecule type" value="Genomic_DNA"/>
</dbReference>
<proteinExistence type="predicted"/>
<sequence>MFYKLIIYTYIYVCIYLHLIFFFKKTFAAKKKKKKNKKKKSEHVLLCVYTWWCTYVYSFVFCQMVHWKFGVKSDIDYVAVRSGDVNGAMCIAVSPWKCYHLTIKFSPNSSGIAEWKYQGLTLGYWNVPTYPPEYYANPRRLWQSHVHHTSDDKDFTDEETDDDNDNGISIDSSNADDSSSSDESFARHWSTAAGETFEVCIP</sequence>
<organism evidence="3 4">
    <name type="scientific">Reticulomyxa filosa</name>
    <dbReference type="NCBI Taxonomy" id="46433"/>
    <lineage>
        <taxon>Eukaryota</taxon>
        <taxon>Sar</taxon>
        <taxon>Rhizaria</taxon>
        <taxon>Retaria</taxon>
        <taxon>Foraminifera</taxon>
        <taxon>Monothalamids</taxon>
        <taxon>Reticulomyxidae</taxon>
        <taxon>Reticulomyxa</taxon>
    </lineage>
</organism>
<name>X6NW11_RETFI</name>
<evidence type="ECO:0000313" key="3">
    <source>
        <dbReference type="EMBL" id="ETO30485.1"/>
    </source>
</evidence>
<feature type="compositionally biased region" description="Acidic residues" evidence="1">
    <location>
        <begin position="154"/>
        <end position="165"/>
    </location>
</feature>
<keyword evidence="2" id="KW-0812">Transmembrane</keyword>
<protein>
    <submittedName>
        <fullName evidence="3">Uncharacterized protein</fullName>
    </submittedName>
</protein>
<feature type="transmembrane region" description="Helical" evidence="2">
    <location>
        <begin position="44"/>
        <end position="67"/>
    </location>
</feature>